<dbReference type="GO" id="GO:0006820">
    <property type="term" value="P:monoatomic anion transport"/>
    <property type="evidence" value="ECO:0007669"/>
    <property type="project" value="InterPro"/>
</dbReference>
<proteinExistence type="inferred from homology"/>
<keyword evidence="6 9" id="KW-1133">Transmembrane helix</keyword>
<feature type="transmembrane region" description="Helical" evidence="9">
    <location>
        <begin position="812"/>
        <end position="832"/>
    </location>
</feature>
<dbReference type="FunFam" id="3.40.930.10:FF:000019">
    <property type="entry name" value="Solute carrier family 4 member 11"/>
    <property type="match status" value="1"/>
</dbReference>
<feature type="transmembrane region" description="Helical" evidence="9">
    <location>
        <begin position="333"/>
        <end position="350"/>
    </location>
</feature>
<dbReference type="Gene3D" id="1.10.287.570">
    <property type="entry name" value="Helical hairpin bin"/>
    <property type="match status" value="1"/>
</dbReference>
<evidence type="ECO:0000256" key="8">
    <source>
        <dbReference type="ARBA" id="ARBA00023136"/>
    </source>
</evidence>
<comment type="similarity">
    <text evidence="2">Belongs to the anion exchanger (TC 2.A.31) family.</text>
</comment>
<evidence type="ECO:0000256" key="5">
    <source>
        <dbReference type="ARBA" id="ARBA00022692"/>
    </source>
</evidence>
<keyword evidence="5 9" id="KW-0812">Transmembrane</keyword>
<accession>A0AAV1P173</accession>
<dbReference type="InterPro" id="IPR016152">
    <property type="entry name" value="PTrfase/Anion_transptr"/>
</dbReference>
<dbReference type="AlphaFoldDB" id="A0AAV1P173"/>
<name>A0AAV1P173_SCOSC</name>
<evidence type="ECO:0000259" key="10">
    <source>
        <dbReference type="Pfam" id="PF00955"/>
    </source>
</evidence>
<evidence type="ECO:0000256" key="9">
    <source>
        <dbReference type="SAM" id="Phobius"/>
    </source>
</evidence>
<dbReference type="PRINTS" id="PR01231">
    <property type="entry name" value="HCO3TRNSPORT"/>
</dbReference>
<comment type="caution">
    <text evidence="11">The sequence shown here is derived from an EMBL/GenBank/DDBJ whole genome shotgun (WGS) entry which is preliminary data.</text>
</comment>
<dbReference type="InterPro" id="IPR011531">
    <property type="entry name" value="HCO3_transpt-like_TM_dom"/>
</dbReference>
<evidence type="ECO:0000256" key="3">
    <source>
        <dbReference type="ARBA" id="ARBA00022448"/>
    </source>
</evidence>
<feature type="transmembrane region" description="Helical" evidence="9">
    <location>
        <begin position="531"/>
        <end position="550"/>
    </location>
</feature>
<evidence type="ECO:0000313" key="12">
    <source>
        <dbReference type="Proteomes" id="UP001314229"/>
    </source>
</evidence>
<dbReference type="Gene3D" id="3.40.930.10">
    <property type="entry name" value="Mannitol-specific EII, Chain A"/>
    <property type="match status" value="1"/>
</dbReference>
<protein>
    <submittedName>
        <fullName evidence="11">Sodium bicarbonate transporter-like protein 11</fullName>
    </submittedName>
</protein>
<feature type="domain" description="Bicarbonate transporter-like transmembrane" evidence="10">
    <location>
        <begin position="298"/>
        <end position="844"/>
    </location>
</feature>
<evidence type="ECO:0000256" key="7">
    <source>
        <dbReference type="ARBA" id="ARBA00023065"/>
    </source>
</evidence>
<dbReference type="GO" id="GO:0016323">
    <property type="term" value="C:basolateral plasma membrane"/>
    <property type="evidence" value="ECO:0007669"/>
    <property type="project" value="TreeGrafter"/>
</dbReference>
<feature type="transmembrane region" description="Helical" evidence="9">
    <location>
        <begin position="570"/>
        <end position="592"/>
    </location>
</feature>
<feature type="transmembrane region" description="Helical" evidence="9">
    <location>
        <begin position="655"/>
        <end position="677"/>
    </location>
</feature>
<evidence type="ECO:0000256" key="1">
    <source>
        <dbReference type="ARBA" id="ARBA00004651"/>
    </source>
</evidence>
<gene>
    <name evidence="11" type="ORF">FSCOSCO3_A035747</name>
</gene>
<dbReference type="PANTHER" id="PTHR11453:SF127">
    <property type="entry name" value="SOLUTE CARRIER FAMILY 4 MEMBER 11"/>
    <property type="match status" value="1"/>
</dbReference>
<dbReference type="EMBL" id="CAWUFR010000077">
    <property type="protein sequence ID" value="CAK6964930.1"/>
    <property type="molecule type" value="Genomic_DNA"/>
</dbReference>
<keyword evidence="8 9" id="KW-0472">Membrane</keyword>
<keyword evidence="12" id="KW-1185">Reference proteome</keyword>
<keyword evidence="7" id="KW-0406">Ion transport</keyword>
<sequence>MEAKKVLHFVPAEAPSAGRSKNGFVFQEMELQDGEQEDYEQDLPVTHKDHIYDNQIQISVSDPEGPGFGLLNTTRKYVKPMNFQDEVRAHRDLDSFLAQASILLDEKAATLDEVLRRMLTHVAEDGHGGCDVDVVMNSLFTDAGGKEFNVHLLSETIQGVTATSTGIRYQQSWLCVLSNVRTLQRRHICIARLERPQNWGVNCCEARYVVLILAPPRTKSTKTAIELGRTFATMFSDISFRQKLLEAKTQEEFKQELVYQRQQLSIITEKPEVEEVEDSDPRKSKSLKCKDFFKVGYGVYKDLRRRLPLYPSDFTDGITGKDRCLLKYTTTAIFLYIAILLPAIAFGSLNDESTRGEIDVQKTIVGQSIGGVIYSLFAGSPLVIPLTTAPLAIFISVIRGICDDYDLDFDSFYACIGLWNSLFLILGGLFNVSLLMKLFKRSTEEVIALFISIAFVGDAVKGTVKIFQYFYHGPILATTNSTLVLQEITEILEKMKNQTEHTPGLNNETGMGHASVFLPESLVLCTRERPILCLLLMLGTLWLGYALYLIKKSPYLNGTIREVVSDCALPISVVIFSFIGSYLFLDIQLPMFSVHDGPIFKYPAFDKLTGMNTLSAAGLGFLLALLIFIDQNIVISLTHVPEHKLLKGTAFHWDLMLTGFINILMSCLGLPWMHAAFPHSSLHARQLAKVEQHVENGHLYSTIVSVKETRLTSLVANILIGLSAFMLPIPLQWIPKPVLYGLFLYIAATSLDGNQMVDRMALLLKEQTSYPPTHYIRRVPQRKVHYFTGLQMIQLIILCAFGMYPLPYMKMVFPLLMILLVPIRIILLPKVIDAKYLDIMDAQHM</sequence>
<evidence type="ECO:0000256" key="4">
    <source>
        <dbReference type="ARBA" id="ARBA00022475"/>
    </source>
</evidence>
<organism evidence="11 12">
    <name type="scientific">Scomber scombrus</name>
    <name type="common">Atlantic mackerel</name>
    <name type="synonym">Scomber vernalis</name>
    <dbReference type="NCBI Taxonomy" id="13677"/>
    <lineage>
        <taxon>Eukaryota</taxon>
        <taxon>Metazoa</taxon>
        <taxon>Chordata</taxon>
        <taxon>Craniata</taxon>
        <taxon>Vertebrata</taxon>
        <taxon>Euteleostomi</taxon>
        <taxon>Actinopterygii</taxon>
        <taxon>Neopterygii</taxon>
        <taxon>Teleostei</taxon>
        <taxon>Neoteleostei</taxon>
        <taxon>Acanthomorphata</taxon>
        <taxon>Pelagiaria</taxon>
        <taxon>Scombriformes</taxon>
        <taxon>Scombridae</taxon>
        <taxon>Scomber</taxon>
    </lineage>
</organism>
<dbReference type="GO" id="GO:0005452">
    <property type="term" value="F:solute:inorganic anion antiporter activity"/>
    <property type="evidence" value="ECO:0007669"/>
    <property type="project" value="InterPro"/>
</dbReference>
<dbReference type="FunFam" id="1.10.287.570:FF:000002">
    <property type="entry name" value="Solute carrier family 4 member 11"/>
    <property type="match status" value="1"/>
</dbReference>
<dbReference type="SUPFAM" id="SSF55804">
    <property type="entry name" value="Phoshotransferase/anion transport protein"/>
    <property type="match status" value="1"/>
</dbReference>
<evidence type="ECO:0000313" key="11">
    <source>
        <dbReference type="EMBL" id="CAK6964930.1"/>
    </source>
</evidence>
<dbReference type="Proteomes" id="UP001314229">
    <property type="component" value="Unassembled WGS sequence"/>
</dbReference>
<keyword evidence="3" id="KW-0813">Transport</keyword>
<feature type="transmembrane region" description="Helical" evidence="9">
    <location>
        <begin position="411"/>
        <end position="432"/>
    </location>
</feature>
<evidence type="ECO:0000256" key="2">
    <source>
        <dbReference type="ARBA" id="ARBA00010993"/>
    </source>
</evidence>
<evidence type="ECO:0000256" key="6">
    <source>
        <dbReference type="ARBA" id="ARBA00022989"/>
    </source>
</evidence>
<dbReference type="PANTHER" id="PTHR11453">
    <property type="entry name" value="ANION EXCHANGE PROTEIN"/>
    <property type="match status" value="1"/>
</dbReference>
<comment type="subcellular location">
    <subcellularLocation>
        <location evidence="1">Cell membrane</location>
        <topology evidence="1">Multi-pass membrane protein</topology>
    </subcellularLocation>
</comment>
<dbReference type="GO" id="GO:0050801">
    <property type="term" value="P:monoatomic ion homeostasis"/>
    <property type="evidence" value="ECO:0007669"/>
    <property type="project" value="TreeGrafter"/>
</dbReference>
<keyword evidence="4" id="KW-1003">Cell membrane</keyword>
<dbReference type="InterPro" id="IPR003020">
    <property type="entry name" value="HCO3_transpt_euk"/>
</dbReference>
<dbReference type="Pfam" id="PF00955">
    <property type="entry name" value="HCO3_cotransp"/>
    <property type="match status" value="1"/>
</dbReference>
<feature type="transmembrane region" description="Helical" evidence="9">
    <location>
        <begin position="737"/>
        <end position="757"/>
    </location>
</feature>
<feature type="transmembrane region" description="Helical" evidence="9">
    <location>
        <begin position="784"/>
        <end position="806"/>
    </location>
</feature>
<reference evidence="11 12" key="1">
    <citation type="submission" date="2024-01" db="EMBL/GenBank/DDBJ databases">
        <authorList>
            <person name="Alioto T."/>
            <person name="Alioto T."/>
            <person name="Gomez Garrido J."/>
        </authorList>
    </citation>
    <scope>NUCLEOTIDE SEQUENCE [LARGE SCALE GENOMIC DNA]</scope>
</reference>
<feature type="transmembrane region" description="Helical" evidence="9">
    <location>
        <begin position="371"/>
        <end position="399"/>
    </location>
</feature>
<feature type="transmembrane region" description="Helical" evidence="9">
    <location>
        <begin position="613"/>
        <end position="635"/>
    </location>
</feature>